<dbReference type="AlphaFoldDB" id="A0A5C0B3M0"/>
<protein>
    <submittedName>
        <fullName evidence="1">Uncharacterized protein</fullName>
    </submittedName>
</protein>
<keyword evidence="2" id="KW-1185">Reference proteome</keyword>
<dbReference type="Proteomes" id="UP000325161">
    <property type="component" value="Chromosome"/>
</dbReference>
<sequence length="144" mass="16760">MCEQEDQFELWLMDMDDALERFHATVPGESAEKLDFSADSLKNVEAFILRSYERVEDLRKPSEVLVWDGLTRYVGETFRKNLGGIWFIDYSDKKNAFYGLPQLKNMRGQSAQICPMTLVSASVDRRRGDFIYTVFENIRKRGEA</sequence>
<proteinExistence type="predicted"/>
<dbReference type="EMBL" id="CP043046">
    <property type="protein sequence ID" value="QEI09308.1"/>
    <property type="molecule type" value="Genomic_DNA"/>
</dbReference>
<evidence type="ECO:0000313" key="1">
    <source>
        <dbReference type="EMBL" id="QEI09308.1"/>
    </source>
</evidence>
<dbReference type="KEGG" id="pacr:FXN63_13600"/>
<dbReference type="OrthoDB" id="8779193at2"/>
<name>A0A5C0B3M0_9BURK</name>
<evidence type="ECO:0000313" key="2">
    <source>
        <dbReference type="Proteomes" id="UP000325161"/>
    </source>
</evidence>
<accession>A0A5C0B3M0</accession>
<gene>
    <name evidence="1" type="ORF">FXN63_13600</name>
</gene>
<reference evidence="1 2" key="1">
    <citation type="submission" date="2019-08" db="EMBL/GenBank/DDBJ databases">
        <title>Amphibian skin-associated Pigmentiphaga: genome sequence and occurrence across geography and hosts.</title>
        <authorList>
            <person name="Bletz M.C."/>
            <person name="Bunk B."/>
            <person name="Sproeer C."/>
            <person name="Biwer P."/>
            <person name="Reiter S."/>
            <person name="Rabemananjara F.C.E."/>
            <person name="Schulz S."/>
            <person name="Overmann J."/>
            <person name="Vences M."/>
        </authorList>
    </citation>
    <scope>NUCLEOTIDE SEQUENCE [LARGE SCALE GENOMIC DNA]</scope>
    <source>
        <strain evidence="1 2">Mada1488</strain>
    </source>
</reference>
<organism evidence="1 2">
    <name type="scientific">Pigmentiphaga aceris</name>
    <dbReference type="NCBI Taxonomy" id="1940612"/>
    <lineage>
        <taxon>Bacteria</taxon>
        <taxon>Pseudomonadati</taxon>
        <taxon>Pseudomonadota</taxon>
        <taxon>Betaproteobacteria</taxon>
        <taxon>Burkholderiales</taxon>
        <taxon>Alcaligenaceae</taxon>
        <taxon>Pigmentiphaga</taxon>
    </lineage>
</organism>